<evidence type="ECO:0000256" key="7">
    <source>
        <dbReference type="ARBA" id="ARBA00022729"/>
    </source>
</evidence>
<dbReference type="GO" id="GO:0005576">
    <property type="term" value="C:extracellular region"/>
    <property type="evidence" value="ECO:0007669"/>
    <property type="project" value="UniProtKB-SubCell"/>
</dbReference>
<dbReference type="GO" id="GO:0004222">
    <property type="term" value="F:metalloendopeptidase activity"/>
    <property type="evidence" value="ECO:0007669"/>
    <property type="project" value="UniProtKB-UniRule"/>
</dbReference>
<dbReference type="InterPro" id="IPR001570">
    <property type="entry name" value="Peptidase_M4_C_domain"/>
</dbReference>
<dbReference type="InterPro" id="IPR050728">
    <property type="entry name" value="Zinc_Metalloprotease_M4"/>
</dbReference>
<dbReference type="InterPro" id="IPR011096">
    <property type="entry name" value="FTP_domain"/>
</dbReference>
<feature type="active site" description="Proton donor" evidence="12">
    <location>
        <position position="486"/>
    </location>
</feature>
<dbReference type="PANTHER" id="PTHR33794">
    <property type="entry name" value="BACILLOLYSIN"/>
    <property type="match status" value="1"/>
</dbReference>
<evidence type="ECO:0000256" key="1">
    <source>
        <dbReference type="ARBA" id="ARBA00001947"/>
    </source>
</evidence>
<evidence type="ECO:0000256" key="8">
    <source>
        <dbReference type="ARBA" id="ARBA00022801"/>
    </source>
</evidence>
<dbReference type="GO" id="GO:0006508">
    <property type="term" value="P:proteolysis"/>
    <property type="evidence" value="ECO:0007669"/>
    <property type="project" value="UniProtKB-KW"/>
</dbReference>
<evidence type="ECO:0000313" key="19">
    <source>
        <dbReference type="Proteomes" id="UP000233343"/>
    </source>
</evidence>
<keyword evidence="6" id="KW-0479">Metal-binding</keyword>
<reference evidence="18 19" key="1">
    <citation type="journal article" date="2010" name="Int. J. Syst. Evol. Microbiol.">
        <title>Bacillus horneckiae sp. nov., isolated from a spacecraft-assembly clean room.</title>
        <authorList>
            <person name="Vaishampayan P."/>
            <person name="Probst A."/>
            <person name="Krishnamurthi S."/>
            <person name="Ghosh S."/>
            <person name="Osman S."/>
            <person name="McDowall A."/>
            <person name="Ruckmani A."/>
            <person name="Mayilraj S."/>
            <person name="Venkateswaran K."/>
        </authorList>
    </citation>
    <scope>NUCLEOTIDE SEQUENCE [LARGE SCALE GENOMIC DNA]</scope>
    <source>
        <strain evidence="19">1PO1SC</strain>
    </source>
</reference>
<evidence type="ECO:0000259" key="17">
    <source>
        <dbReference type="Pfam" id="PF07504"/>
    </source>
</evidence>
<feature type="chain" id="PRO_5039763883" description="Neutral metalloproteinase" evidence="13">
    <location>
        <begin position="40"/>
        <end position="578"/>
    </location>
</feature>
<dbReference type="SUPFAM" id="SSF55486">
    <property type="entry name" value="Metalloproteases ('zincins'), catalytic domain"/>
    <property type="match status" value="1"/>
</dbReference>
<keyword evidence="5 13" id="KW-0645">Protease</keyword>
<evidence type="ECO:0000256" key="3">
    <source>
        <dbReference type="ARBA" id="ARBA00009388"/>
    </source>
</evidence>
<keyword evidence="8 13" id="KW-0378">Hydrolase</keyword>
<dbReference type="EMBL" id="PISD01000050">
    <property type="protein sequence ID" value="PKG27068.1"/>
    <property type="molecule type" value="Genomic_DNA"/>
</dbReference>
<dbReference type="Pfam" id="PF02868">
    <property type="entry name" value="Peptidase_M4_C"/>
    <property type="match status" value="1"/>
</dbReference>
<dbReference type="Pfam" id="PF07504">
    <property type="entry name" value="FTP"/>
    <property type="match status" value="1"/>
</dbReference>
<dbReference type="Pfam" id="PF01447">
    <property type="entry name" value="Peptidase_M4"/>
    <property type="match status" value="1"/>
</dbReference>
<evidence type="ECO:0000313" key="18">
    <source>
        <dbReference type="EMBL" id="PKG27068.1"/>
    </source>
</evidence>
<evidence type="ECO:0000256" key="11">
    <source>
        <dbReference type="ARBA" id="ARBA00023049"/>
    </source>
</evidence>
<evidence type="ECO:0000259" key="16">
    <source>
        <dbReference type="Pfam" id="PF03413"/>
    </source>
</evidence>
<dbReference type="Gene3D" id="3.10.450.40">
    <property type="match status" value="1"/>
</dbReference>
<evidence type="ECO:0000259" key="15">
    <source>
        <dbReference type="Pfam" id="PF02868"/>
    </source>
</evidence>
<comment type="caution">
    <text evidence="18">The sequence shown here is derived from an EMBL/GenBank/DDBJ whole genome shotgun (WGS) entry which is preliminary data.</text>
</comment>
<evidence type="ECO:0000256" key="2">
    <source>
        <dbReference type="ARBA" id="ARBA00004613"/>
    </source>
</evidence>
<evidence type="ECO:0000256" key="4">
    <source>
        <dbReference type="ARBA" id="ARBA00022525"/>
    </source>
</evidence>
<evidence type="ECO:0000256" key="9">
    <source>
        <dbReference type="ARBA" id="ARBA00022833"/>
    </source>
</evidence>
<feature type="active site" evidence="12">
    <location>
        <position position="384"/>
    </location>
</feature>
<dbReference type="Proteomes" id="UP000233343">
    <property type="component" value="Unassembled WGS sequence"/>
</dbReference>
<feature type="domain" description="PepSY" evidence="16">
    <location>
        <begin position="149"/>
        <end position="218"/>
    </location>
</feature>
<dbReference type="EC" id="3.4.24.-" evidence="13"/>
<dbReference type="Gene3D" id="1.10.390.10">
    <property type="entry name" value="Neutral Protease Domain 2"/>
    <property type="match status" value="1"/>
</dbReference>
<evidence type="ECO:0000256" key="13">
    <source>
        <dbReference type="RuleBase" id="RU366073"/>
    </source>
</evidence>
<dbReference type="Gene3D" id="3.10.170.10">
    <property type="match status" value="1"/>
</dbReference>
<name>A0A2N0ZC35_9BACI</name>
<evidence type="ECO:0000256" key="10">
    <source>
        <dbReference type="ARBA" id="ARBA00022837"/>
    </source>
</evidence>
<evidence type="ECO:0000256" key="5">
    <source>
        <dbReference type="ARBA" id="ARBA00022670"/>
    </source>
</evidence>
<gene>
    <name evidence="18" type="ORF">CWS20_20575</name>
</gene>
<dbReference type="PANTHER" id="PTHR33794:SF3">
    <property type="entry name" value="NEUTRAL PROTEASE B"/>
    <property type="match status" value="1"/>
</dbReference>
<comment type="cofactor">
    <cofactor evidence="1 13">
        <name>Zn(2+)</name>
        <dbReference type="ChEBI" id="CHEBI:29105"/>
    </cofactor>
</comment>
<feature type="domain" description="Peptidase M4 C-terminal" evidence="15">
    <location>
        <begin position="394"/>
        <end position="574"/>
    </location>
</feature>
<keyword evidence="4 13" id="KW-0964">Secreted</keyword>
<dbReference type="AlphaFoldDB" id="A0A2N0ZC35"/>
<keyword evidence="10" id="KW-0106">Calcium</keyword>
<evidence type="ECO:0000256" key="12">
    <source>
        <dbReference type="PIRSR" id="PIRSR623612-1"/>
    </source>
</evidence>
<evidence type="ECO:0000259" key="14">
    <source>
        <dbReference type="Pfam" id="PF01447"/>
    </source>
</evidence>
<dbReference type="Pfam" id="PF03413">
    <property type="entry name" value="PepSY"/>
    <property type="match status" value="1"/>
</dbReference>
<comment type="subcellular location">
    <subcellularLocation>
        <location evidence="2 13">Secreted</location>
    </subcellularLocation>
</comment>
<sequence length="578" mass="62591">MKKANKKQKGNKFAKKVVIPAALALSVTFTGFAPLSTYAAIQEETNQIIWNAPAGLSKEEVVKAYLKSQVAAPKSFGASSSNEQFKVIDEMTDKSTGTYHLKTVEQVKGIPVYGTGQSVALDDEFNVIASFGEVSQKLAGANITTKASLSEDEAITITKSEVETEIGEVKDYDGIESELTILPLDGKYYLTYLVKASTSQPSPGYFHYFIDANSGEVVHRFNAMHGADTEVVNARGLDLFGKMQTFKATKNLETNKTHLHSVETIKGNAVNIHTYDARRMPETSFILLSALLGFTGFEVETNSSFFYDPAAISAQSNSLKINNYYQNVHSRNSLDGNGMKIISTVHIGDKWNNAGWNGKQMLYGDGDGAYFSSLAGALDVAGHEMTHGVITNTANLTYSGESGAINESIADILGVLAENHFKPADQKNWDIGEDVYTPNIPGDGGLRSLEDPKTRSLSPAYGLKDNRYPDHYDDRYIGELDNGGVHINSSINNKAAYLISQGGEHYGVEVNGIGEAKLGKILYRALTVYLVASSGFAETRDAMVQAARDLHPDINSQPSAETQAVMAAYEAVGVTEGE</sequence>
<proteinExistence type="inferred from homology"/>
<feature type="domain" description="Peptidase M4" evidence="14">
    <location>
        <begin position="248"/>
        <end position="390"/>
    </location>
</feature>
<keyword evidence="19" id="KW-1185">Reference proteome</keyword>
<dbReference type="InterPro" id="IPR027268">
    <property type="entry name" value="Peptidase_M4/M1_CTD_sf"/>
</dbReference>
<feature type="domain" description="FTP" evidence="17">
    <location>
        <begin position="83"/>
        <end position="126"/>
    </location>
</feature>
<feature type="signal peptide" evidence="13">
    <location>
        <begin position="1"/>
        <end position="39"/>
    </location>
</feature>
<dbReference type="InterPro" id="IPR025711">
    <property type="entry name" value="PepSY"/>
</dbReference>
<keyword evidence="9 13" id="KW-0862">Zinc</keyword>
<evidence type="ECO:0000256" key="6">
    <source>
        <dbReference type="ARBA" id="ARBA00022723"/>
    </source>
</evidence>
<comment type="similarity">
    <text evidence="3 13">Belongs to the peptidase M4 family.</text>
</comment>
<dbReference type="RefSeq" id="WP_066199078.1">
    <property type="nucleotide sequence ID" value="NZ_JARMMB010000036.1"/>
</dbReference>
<dbReference type="InterPro" id="IPR013856">
    <property type="entry name" value="Peptidase_M4_domain"/>
</dbReference>
<dbReference type="CDD" id="cd09597">
    <property type="entry name" value="M4_TLP"/>
    <property type="match status" value="1"/>
</dbReference>
<accession>A0A2N0ZC35</accession>
<dbReference type="PRINTS" id="PR00730">
    <property type="entry name" value="THERMOLYSIN"/>
</dbReference>
<keyword evidence="11 13" id="KW-0482">Metalloprotease</keyword>
<keyword evidence="7 13" id="KW-0732">Signal</keyword>
<dbReference type="InterPro" id="IPR023612">
    <property type="entry name" value="Peptidase_M4"/>
</dbReference>
<comment type="function">
    <text evidence="13">Extracellular zinc metalloprotease.</text>
</comment>
<dbReference type="GO" id="GO:0046872">
    <property type="term" value="F:metal ion binding"/>
    <property type="evidence" value="ECO:0007669"/>
    <property type="project" value="UniProtKB-UniRule"/>
</dbReference>
<organism evidence="18 19">
    <name type="scientific">Cytobacillus horneckiae</name>
    <dbReference type="NCBI Taxonomy" id="549687"/>
    <lineage>
        <taxon>Bacteria</taxon>
        <taxon>Bacillati</taxon>
        <taxon>Bacillota</taxon>
        <taxon>Bacilli</taxon>
        <taxon>Bacillales</taxon>
        <taxon>Bacillaceae</taxon>
        <taxon>Cytobacillus</taxon>
    </lineage>
</organism>
<protein>
    <recommendedName>
        <fullName evidence="13">Neutral metalloproteinase</fullName>
        <ecNumber evidence="13">3.4.24.-</ecNumber>
    </recommendedName>
</protein>